<keyword evidence="4" id="KW-0489">Methyltransferase</keyword>
<protein>
    <recommendedName>
        <fullName evidence="8">Ribosomal RNA-processing protein 8</fullName>
    </recommendedName>
</protein>
<dbReference type="OrthoDB" id="10258825at2759"/>
<keyword evidence="7" id="KW-0539">Nucleus</keyword>
<keyword evidence="12" id="KW-1185">Reference proteome</keyword>
<dbReference type="Gene3D" id="1.10.10.2150">
    <property type="entry name" value="Ribosomal RNA-processing protein 8, N-terminal domain"/>
    <property type="match status" value="1"/>
</dbReference>
<feature type="transmembrane region" description="Helical" evidence="10">
    <location>
        <begin position="505"/>
        <end position="534"/>
    </location>
</feature>
<evidence type="ECO:0000256" key="4">
    <source>
        <dbReference type="ARBA" id="ARBA00022603"/>
    </source>
</evidence>
<dbReference type="InterPro" id="IPR029063">
    <property type="entry name" value="SAM-dependent_MTases_sf"/>
</dbReference>
<dbReference type="STRING" id="77020.A0A0M8MSE4"/>
<organism evidence="11 12">
    <name type="scientific">Malassezia pachydermatis</name>
    <dbReference type="NCBI Taxonomy" id="77020"/>
    <lineage>
        <taxon>Eukaryota</taxon>
        <taxon>Fungi</taxon>
        <taxon>Dikarya</taxon>
        <taxon>Basidiomycota</taxon>
        <taxon>Ustilaginomycotina</taxon>
        <taxon>Malasseziomycetes</taxon>
        <taxon>Malasseziales</taxon>
        <taxon>Malasseziaceae</taxon>
        <taxon>Malassezia</taxon>
    </lineage>
</organism>
<evidence type="ECO:0000256" key="8">
    <source>
        <dbReference type="ARBA" id="ARBA00076672"/>
    </source>
</evidence>
<feature type="compositionally biased region" description="Polar residues" evidence="9">
    <location>
        <begin position="150"/>
        <end position="161"/>
    </location>
</feature>
<sequence>MEESVDLGALQQQLQLQRSSLAGQILSRLPASSPSTSKTSDATAVSTTRRSATLGVGAEAPVQPTFSATDQKLRAKLGATSGSKRRRDTEVGQTPKRTDGSPNDDNETEESDVRQTKSRRRANRGPDVFAVAEAKIKAAQAKAAPVPVSSGDQPDFSTMSKSQRKKWNKRQREQAAAPATPKEDATADEPAPSSTPLHGPVAKPSVTAPGPSPVAPSEKNETPLTSLQSSMLASLQGARFRSINERLYTHDSHDALAFMQKEPQMFDEYHAGFRQQVRKWPKNPVDKICELVLPTTDKKKKYHVRASSLPGALLVDMGAGEAGLAKTLVPKGFHVLSYDLVDTPDGWVRGLDVAAIGSIPLPGYLAPLGLVWDASPPTSPAMVDIVVFCLSLMGTNWVDMITEAWRILKPHGELVIAEVTSRLGATGDTTDFTTLVEAMGFHLDWHDTTNNTHFALFKFSKVVQQKSTLSTQDALDTTLAPAALVSSVENADQAKLAREELVRRALAAMLEAAVQAALRAAAVLAAAMILMALLRQPAQALLLLMVPQVATAAPNSANITSGAPSTSTNVVVLTINGHPVTSTRTQVFSATLAPGNRKTEDTGYWNDGGAVGGTFAAVGIVAVALLGLATWLFWRRRKTKRMDADVVAAASAAEATTRRPFDDDDDDLMPYDGTTTHPRAPEDGAQPYYNIGYHQPDHMASMVEDPYVHAAAPEHANSAPMAAGATAATAAASGSAHGGESTYAHGSYLPYTYDTASAGMQPHSTGDYAENPSVYSSGDAFRDASNTGYAPVSYAAPAEQPRVSFSSGASEYQPAASEITHETYYAPAISSMPATAQPEEAASEAPLPSLSTDQPEASRLAPPTTTDLAPAYSAGSTHVNVSDSKNPITFTENVSTKTDLPPRPMPTFGEGEAASTQGHGDWDPPALSSAWFPATHTTTEAAPSTQSMVPASRPDSLQPYTEVFNPASDWSHSGVSEAVDAASTPQRLTVRNPSPL</sequence>
<feature type="region of interest" description="Disordered" evidence="9">
    <location>
        <begin position="834"/>
        <end position="921"/>
    </location>
</feature>
<accession>A0A0M8MSE4</accession>
<reference evidence="11 12" key="1">
    <citation type="submission" date="2015-07" db="EMBL/GenBank/DDBJ databases">
        <title>Draft Genome Sequence of Malassezia furfur CBS1878 and Malassezia pachydermatis CBS1879.</title>
        <authorList>
            <person name="Triana S."/>
            <person name="Ohm R."/>
            <person name="Gonzalez A."/>
            <person name="DeCock H."/>
            <person name="Restrepo S."/>
            <person name="Celis A."/>
        </authorList>
    </citation>
    <scope>NUCLEOTIDE SEQUENCE [LARGE SCALE GENOMIC DNA]</scope>
    <source>
        <strain evidence="11 12">CBS 1879</strain>
    </source>
</reference>
<feature type="compositionally biased region" description="Polar residues" evidence="9">
    <location>
        <begin position="939"/>
        <end position="949"/>
    </location>
</feature>
<dbReference type="VEuPathDB" id="FungiDB:Malapachy_0262"/>
<dbReference type="EMBL" id="LGAV01000006">
    <property type="protein sequence ID" value="KOS13384.1"/>
    <property type="molecule type" value="Genomic_DNA"/>
</dbReference>
<evidence type="ECO:0000256" key="10">
    <source>
        <dbReference type="SAM" id="Phobius"/>
    </source>
</evidence>
<evidence type="ECO:0000256" key="5">
    <source>
        <dbReference type="ARBA" id="ARBA00022679"/>
    </source>
</evidence>
<feature type="region of interest" description="Disordered" evidence="9">
    <location>
        <begin position="651"/>
        <end position="691"/>
    </location>
</feature>
<gene>
    <name evidence="11" type="ORF">Malapachy_0262</name>
</gene>
<feature type="compositionally biased region" description="Polar residues" evidence="9">
    <location>
        <begin position="874"/>
        <end position="898"/>
    </location>
</feature>
<dbReference type="InterPro" id="IPR042036">
    <property type="entry name" value="RRP8_N"/>
</dbReference>
<feature type="region of interest" description="Disordered" evidence="9">
    <location>
        <begin position="939"/>
        <end position="996"/>
    </location>
</feature>
<dbReference type="AlphaFoldDB" id="A0A0M8MSE4"/>
<proteinExistence type="inferred from homology"/>
<name>A0A0M8MSE4_9BASI</name>
<evidence type="ECO:0000313" key="11">
    <source>
        <dbReference type="EMBL" id="KOS13384.1"/>
    </source>
</evidence>
<evidence type="ECO:0000313" key="12">
    <source>
        <dbReference type="Proteomes" id="UP000037751"/>
    </source>
</evidence>
<dbReference type="GO" id="GO:0016433">
    <property type="term" value="F:rRNA (adenine) methyltransferase activity"/>
    <property type="evidence" value="ECO:0007669"/>
    <property type="project" value="TreeGrafter"/>
</dbReference>
<dbReference type="GeneID" id="28726666"/>
<comment type="subcellular location">
    <subcellularLocation>
        <location evidence="1">Nucleus</location>
        <location evidence="1">Nucleolus</location>
    </subcellularLocation>
</comment>
<evidence type="ECO:0000256" key="1">
    <source>
        <dbReference type="ARBA" id="ARBA00004604"/>
    </source>
</evidence>
<dbReference type="RefSeq" id="XP_017991016.1">
    <property type="nucleotide sequence ID" value="XM_018134791.1"/>
</dbReference>
<comment type="caution">
    <text evidence="11">The sequence shown here is derived from an EMBL/GenBank/DDBJ whole genome shotgun (WGS) entry which is preliminary data.</text>
</comment>
<evidence type="ECO:0000256" key="2">
    <source>
        <dbReference type="ARBA" id="ARBA00006301"/>
    </source>
</evidence>
<feature type="region of interest" description="Disordered" evidence="9">
    <location>
        <begin position="27"/>
        <end position="127"/>
    </location>
</feature>
<dbReference type="PANTHER" id="PTHR12787">
    <property type="entry name" value="RIBOSOMAL RNA-PROCESSING PROTEIN 8"/>
    <property type="match status" value="1"/>
</dbReference>
<keyword evidence="10" id="KW-0812">Transmembrane</keyword>
<keyword evidence="10" id="KW-0472">Membrane</keyword>
<dbReference type="Proteomes" id="UP000037751">
    <property type="component" value="Unassembled WGS sequence"/>
</dbReference>
<dbReference type="Gene3D" id="3.40.50.150">
    <property type="entry name" value="Vaccinia Virus protein VP39"/>
    <property type="match status" value="1"/>
</dbReference>
<keyword evidence="5" id="KW-0808">Transferase</keyword>
<keyword evidence="10" id="KW-1133">Transmembrane helix</keyword>
<dbReference type="GO" id="GO:0042273">
    <property type="term" value="P:ribosomal large subunit biogenesis"/>
    <property type="evidence" value="ECO:0007669"/>
    <property type="project" value="TreeGrafter"/>
</dbReference>
<dbReference type="GO" id="GO:0005730">
    <property type="term" value="C:nucleolus"/>
    <property type="evidence" value="ECO:0007669"/>
    <property type="project" value="UniProtKB-SubCell"/>
</dbReference>
<evidence type="ECO:0000256" key="3">
    <source>
        <dbReference type="ARBA" id="ARBA00022552"/>
    </source>
</evidence>
<feature type="compositionally biased region" description="Polar residues" evidence="9">
    <location>
        <begin position="983"/>
        <end position="996"/>
    </location>
</feature>
<feature type="transmembrane region" description="Helical" evidence="10">
    <location>
        <begin position="610"/>
        <end position="634"/>
    </location>
</feature>
<keyword evidence="3" id="KW-0698">rRNA processing</keyword>
<dbReference type="Pfam" id="PF05148">
    <property type="entry name" value="Methyltransf_8"/>
    <property type="match status" value="2"/>
</dbReference>
<dbReference type="InterPro" id="IPR007823">
    <property type="entry name" value="RRP8"/>
</dbReference>
<feature type="region of interest" description="Disordered" evidence="9">
    <location>
        <begin position="139"/>
        <end position="230"/>
    </location>
</feature>
<comment type="similarity">
    <text evidence="2">Belongs to the methyltransferase superfamily. RRP8 family.</text>
</comment>
<dbReference type="SUPFAM" id="SSF53335">
    <property type="entry name" value="S-adenosyl-L-methionine-dependent methyltransferases"/>
    <property type="match status" value="1"/>
</dbReference>
<keyword evidence="6" id="KW-0949">S-adenosyl-L-methionine</keyword>
<dbReference type="FunFam" id="1.10.10.2150:FF:000001">
    <property type="entry name" value="Ribosomal RNA-processing protein 8"/>
    <property type="match status" value="1"/>
</dbReference>
<evidence type="ECO:0000256" key="9">
    <source>
        <dbReference type="SAM" id="MobiDB-lite"/>
    </source>
</evidence>
<feature type="compositionally biased region" description="Low complexity" evidence="9">
    <location>
        <begin position="39"/>
        <end position="53"/>
    </location>
</feature>
<dbReference type="PANTHER" id="PTHR12787:SF0">
    <property type="entry name" value="RIBOSOMAL RNA-PROCESSING PROTEIN 8"/>
    <property type="match status" value="1"/>
</dbReference>
<evidence type="ECO:0000256" key="7">
    <source>
        <dbReference type="ARBA" id="ARBA00023242"/>
    </source>
</evidence>
<evidence type="ECO:0000256" key="6">
    <source>
        <dbReference type="ARBA" id="ARBA00022691"/>
    </source>
</evidence>